<organism evidence="3">
    <name type="scientific">Darwinula stevensoni</name>
    <dbReference type="NCBI Taxonomy" id="69355"/>
    <lineage>
        <taxon>Eukaryota</taxon>
        <taxon>Metazoa</taxon>
        <taxon>Ecdysozoa</taxon>
        <taxon>Arthropoda</taxon>
        <taxon>Crustacea</taxon>
        <taxon>Oligostraca</taxon>
        <taxon>Ostracoda</taxon>
        <taxon>Podocopa</taxon>
        <taxon>Podocopida</taxon>
        <taxon>Darwinulocopina</taxon>
        <taxon>Darwinuloidea</taxon>
        <taxon>Darwinulidae</taxon>
        <taxon>Darwinula</taxon>
    </lineage>
</organism>
<feature type="non-terminal residue" evidence="3">
    <location>
        <position position="120"/>
    </location>
</feature>
<dbReference type="AlphaFoldDB" id="A0A7R8X5F5"/>
<dbReference type="InterPro" id="IPR000210">
    <property type="entry name" value="BTB/POZ_dom"/>
</dbReference>
<dbReference type="InterPro" id="IPR051095">
    <property type="entry name" value="Dros_DevTransReg"/>
</dbReference>
<evidence type="ECO:0000313" key="3">
    <source>
        <dbReference type="EMBL" id="CAD7240902.1"/>
    </source>
</evidence>
<dbReference type="PANTHER" id="PTHR23110">
    <property type="entry name" value="BTB DOMAIN TRANSCRIPTION FACTOR"/>
    <property type="match status" value="1"/>
</dbReference>
<dbReference type="EMBL" id="CAJPEV010000073">
    <property type="protein sequence ID" value="CAG0880097.1"/>
    <property type="molecule type" value="Genomic_DNA"/>
</dbReference>
<dbReference type="Pfam" id="PF00651">
    <property type="entry name" value="BTB"/>
    <property type="match status" value="1"/>
</dbReference>
<dbReference type="GO" id="GO:0005634">
    <property type="term" value="C:nucleus"/>
    <property type="evidence" value="ECO:0007669"/>
    <property type="project" value="TreeGrafter"/>
</dbReference>
<sequence>MSGEEEFHVKWSEFNDNLLACLRCLWEEEQFIDVTLACDGVQFKAHKLLLSASSDFFAKLLRENPCRHPIILFSDVFYKDLESILHFLYHGEVFIESSRLSHFFTLAEAMQIKGLTTDSE</sequence>
<proteinExistence type="predicted"/>
<keyword evidence="4" id="KW-1185">Reference proteome</keyword>
<dbReference type="Proteomes" id="UP000677054">
    <property type="component" value="Unassembled WGS sequence"/>
</dbReference>
<evidence type="ECO:0000313" key="4">
    <source>
        <dbReference type="Proteomes" id="UP000677054"/>
    </source>
</evidence>
<dbReference type="SUPFAM" id="SSF54695">
    <property type="entry name" value="POZ domain"/>
    <property type="match status" value="1"/>
</dbReference>
<accession>A0A7R8X5F5</accession>
<dbReference type="CDD" id="cd18315">
    <property type="entry name" value="BTB_POZ_BAB-like"/>
    <property type="match status" value="1"/>
</dbReference>
<dbReference type="PANTHER" id="PTHR23110:SF98">
    <property type="entry name" value="PRE-LOLA-G, ISOFORM C-RELATED"/>
    <property type="match status" value="1"/>
</dbReference>
<dbReference type="Gene3D" id="3.30.710.10">
    <property type="entry name" value="Potassium Channel Kv1.1, Chain A"/>
    <property type="match status" value="1"/>
</dbReference>
<evidence type="ECO:0000259" key="2">
    <source>
        <dbReference type="PROSITE" id="PS50097"/>
    </source>
</evidence>
<gene>
    <name evidence="3" type="ORF">DSTB1V02_LOCUS904</name>
</gene>
<dbReference type="OrthoDB" id="6342549at2759"/>
<dbReference type="PROSITE" id="PS50097">
    <property type="entry name" value="BTB"/>
    <property type="match status" value="1"/>
</dbReference>
<evidence type="ECO:0000256" key="1">
    <source>
        <dbReference type="ARBA" id="ARBA00023242"/>
    </source>
</evidence>
<reference evidence="3" key="1">
    <citation type="submission" date="2020-11" db="EMBL/GenBank/DDBJ databases">
        <authorList>
            <person name="Tran Van P."/>
        </authorList>
    </citation>
    <scope>NUCLEOTIDE SEQUENCE</scope>
</reference>
<feature type="domain" description="BTB" evidence="2">
    <location>
        <begin position="32"/>
        <end position="97"/>
    </location>
</feature>
<protein>
    <recommendedName>
        <fullName evidence="2">BTB domain-containing protein</fullName>
    </recommendedName>
</protein>
<keyword evidence="1" id="KW-0539">Nucleus</keyword>
<dbReference type="GO" id="GO:0006357">
    <property type="term" value="P:regulation of transcription by RNA polymerase II"/>
    <property type="evidence" value="ECO:0007669"/>
    <property type="project" value="TreeGrafter"/>
</dbReference>
<dbReference type="SMART" id="SM00225">
    <property type="entry name" value="BTB"/>
    <property type="match status" value="1"/>
</dbReference>
<dbReference type="EMBL" id="LR899590">
    <property type="protein sequence ID" value="CAD7240902.1"/>
    <property type="molecule type" value="Genomic_DNA"/>
</dbReference>
<name>A0A7R8X5F5_9CRUS</name>
<dbReference type="InterPro" id="IPR011333">
    <property type="entry name" value="SKP1/BTB/POZ_sf"/>
</dbReference>